<evidence type="ECO:0000313" key="3">
    <source>
        <dbReference type="EMBL" id="OMF57294.1"/>
    </source>
</evidence>
<comment type="caution">
    <text evidence="3">The sequence shown here is derived from an EMBL/GenBank/DDBJ whole genome shotgun (WGS) entry which is preliminary data.</text>
</comment>
<dbReference type="PROSITE" id="PS51464">
    <property type="entry name" value="SIS"/>
    <property type="match status" value="1"/>
</dbReference>
<dbReference type="InterPro" id="IPR022951">
    <property type="entry name" value="UPF0309"/>
</dbReference>
<dbReference type="InterPro" id="IPR035472">
    <property type="entry name" value="RpiR-like_SIS"/>
</dbReference>
<comment type="similarity">
    <text evidence="1">Belongs to the UPF0309 family.</text>
</comment>
<dbReference type="PANTHER" id="PTHR30390:SF7">
    <property type="entry name" value="PHOSPHOHEPTOSE ISOMERASE"/>
    <property type="match status" value="1"/>
</dbReference>
<dbReference type="Gene3D" id="3.40.50.10490">
    <property type="entry name" value="Glucose-6-phosphate isomerase like protein, domain 1"/>
    <property type="match status" value="1"/>
</dbReference>
<keyword evidence="4" id="KW-1185">Reference proteome</keyword>
<dbReference type="STRING" id="297318.BK138_01350"/>
<accession>A0A1R1EZN8</accession>
<feature type="domain" description="SIS" evidence="2">
    <location>
        <begin position="33"/>
        <end position="217"/>
    </location>
</feature>
<organism evidence="3 4">
    <name type="scientific">Paenibacillus rhizosphaerae</name>
    <dbReference type="NCBI Taxonomy" id="297318"/>
    <lineage>
        <taxon>Bacteria</taxon>
        <taxon>Bacillati</taxon>
        <taxon>Bacillota</taxon>
        <taxon>Bacilli</taxon>
        <taxon>Bacillales</taxon>
        <taxon>Paenibacillaceae</taxon>
        <taxon>Paenibacillus</taxon>
    </lineage>
</organism>
<dbReference type="InterPro" id="IPR050099">
    <property type="entry name" value="SIS_GmhA/DiaA_subfam"/>
</dbReference>
<sequence>MLQIMRYFQAVTDNLVQVLQEQQEAMQQTSRVLADTVEQGGSIYITGCSHSSLFAQEVFYRAGGFILMNPIFLPGMTLETFPSTRTTKFERISGLAEAVLSETPLRQGDVLIIASVSGRNTVPVELALWAKNHGVKVIALTSIAYSSDVSSRHSSGKRLFELADFILDVMGEKGDAALSINGLQVKTAPLSTVTGITMMHAVISQTIELLIHRGLTPPVFLSANLEGGDEHNMRLLEQYRNQIHYQ</sequence>
<dbReference type="AlphaFoldDB" id="A0A1R1EZN8"/>
<dbReference type="GO" id="GO:0097367">
    <property type="term" value="F:carbohydrate derivative binding"/>
    <property type="evidence" value="ECO:0007669"/>
    <property type="project" value="InterPro"/>
</dbReference>
<dbReference type="EMBL" id="MRTP01000001">
    <property type="protein sequence ID" value="OMF57294.1"/>
    <property type="molecule type" value="Genomic_DNA"/>
</dbReference>
<evidence type="ECO:0000256" key="1">
    <source>
        <dbReference type="HAMAP-Rule" id="MF_01240"/>
    </source>
</evidence>
<dbReference type="GO" id="GO:1901135">
    <property type="term" value="P:carbohydrate derivative metabolic process"/>
    <property type="evidence" value="ECO:0007669"/>
    <property type="project" value="InterPro"/>
</dbReference>
<dbReference type="InterPro" id="IPR046348">
    <property type="entry name" value="SIS_dom_sf"/>
</dbReference>
<dbReference type="Pfam" id="PF13580">
    <property type="entry name" value="SIS_2"/>
    <property type="match status" value="1"/>
</dbReference>
<name>A0A1R1EZN8_9BACL</name>
<gene>
    <name evidence="3" type="ORF">BK138_01350</name>
</gene>
<dbReference type="RefSeq" id="WP_076164897.1">
    <property type="nucleotide sequence ID" value="NZ_MRTP01000001.1"/>
</dbReference>
<proteinExistence type="inferred from homology"/>
<protein>
    <recommendedName>
        <fullName evidence="1">UPF0309 protein BK138_01350</fullName>
    </recommendedName>
</protein>
<dbReference type="SUPFAM" id="SSF53697">
    <property type="entry name" value="SIS domain"/>
    <property type="match status" value="1"/>
</dbReference>
<dbReference type="InterPro" id="IPR001347">
    <property type="entry name" value="SIS_dom"/>
</dbReference>
<dbReference type="HAMAP" id="MF_01240">
    <property type="entry name" value="UPF0309"/>
    <property type="match status" value="1"/>
</dbReference>
<evidence type="ECO:0000313" key="4">
    <source>
        <dbReference type="Proteomes" id="UP000187172"/>
    </source>
</evidence>
<dbReference type="NCBIfam" id="NF002805">
    <property type="entry name" value="PRK02947.1"/>
    <property type="match status" value="1"/>
</dbReference>
<dbReference type="CDD" id="cd05013">
    <property type="entry name" value="SIS_RpiR"/>
    <property type="match status" value="1"/>
</dbReference>
<evidence type="ECO:0000259" key="2">
    <source>
        <dbReference type="PROSITE" id="PS51464"/>
    </source>
</evidence>
<dbReference type="Proteomes" id="UP000187172">
    <property type="component" value="Unassembled WGS sequence"/>
</dbReference>
<dbReference type="PANTHER" id="PTHR30390">
    <property type="entry name" value="SEDOHEPTULOSE 7-PHOSPHATE ISOMERASE / DNAA INITIATOR-ASSOCIATING FACTOR FOR REPLICATION INITIATION"/>
    <property type="match status" value="1"/>
</dbReference>
<reference evidence="3 4" key="1">
    <citation type="submission" date="2016-11" db="EMBL/GenBank/DDBJ databases">
        <title>Paenibacillus species isolates.</title>
        <authorList>
            <person name="Beno S.M."/>
        </authorList>
    </citation>
    <scope>NUCLEOTIDE SEQUENCE [LARGE SCALE GENOMIC DNA]</scope>
    <source>
        <strain evidence="3 4">FSL R5-0378</strain>
    </source>
</reference>